<comment type="caution">
    <text evidence="1">The sequence shown here is derived from an EMBL/GenBank/DDBJ whole genome shotgun (WGS) entry which is preliminary data.</text>
</comment>
<accession>A0ABW0TF18</accession>
<evidence type="ECO:0000313" key="2">
    <source>
        <dbReference type="Proteomes" id="UP001596109"/>
    </source>
</evidence>
<gene>
    <name evidence="1" type="ORF">ACFPRA_01175</name>
</gene>
<sequence>MFVIIRTVDGETETLKDSSTQSDKTFADYYAADLLVQQLNQKIIPFKHWKVSEKLK</sequence>
<dbReference type="EMBL" id="JBHSNO010000001">
    <property type="protein sequence ID" value="MFC5587520.1"/>
    <property type="molecule type" value="Genomic_DNA"/>
</dbReference>
<keyword evidence="2" id="KW-1185">Reference proteome</keyword>
<protein>
    <submittedName>
        <fullName evidence="1">Uncharacterized protein</fullName>
    </submittedName>
</protein>
<evidence type="ECO:0000313" key="1">
    <source>
        <dbReference type="EMBL" id="MFC5587520.1"/>
    </source>
</evidence>
<name>A0ABW0TF18_9BACL</name>
<proteinExistence type="predicted"/>
<dbReference type="RefSeq" id="WP_381429605.1">
    <property type="nucleotide sequence ID" value="NZ_JBHSNO010000001.1"/>
</dbReference>
<dbReference type="Proteomes" id="UP001596109">
    <property type="component" value="Unassembled WGS sequence"/>
</dbReference>
<organism evidence="1 2">
    <name type="scientific">Sporosarcina soli</name>
    <dbReference type="NCBI Taxonomy" id="334736"/>
    <lineage>
        <taxon>Bacteria</taxon>
        <taxon>Bacillati</taxon>
        <taxon>Bacillota</taxon>
        <taxon>Bacilli</taxon>
        <taxon>Bacillales</taxon>
        <taxon>Caryophanaceae</taxon>
        <taxon>Sporosarcina</taxon>
    </lineage>
</organism>
<reference evidence="2" key="1">
    <citation type="journal article" date="2019" name="Int. J. Syst. Evol. Microbiol.">
        <title>The Global Catalogue of Microorganisms (GCM) 10K type strain sequencing project: providing services to taxonomists for standard genome sequencing and annotation.</title>
        <authorList>
            <consortium name="The Broad Institute Genomics Platform"/>
            <consortium name="The Broad Institute Genome Sequencing Center for Infectious Disease"/>
            <person name="Wu L."/>
            <person name="Ma J."/>
        </authorList>
    </citation>
    <scope>NUCLEOTIDE SEQUENCE [LARGE SCALE GENOMIC DNA]</scope>
    <source>
        <strain evidence="2">CGMCC 4.1434</strain>
    </source>
</reference>